<evidence type="ECO:0000313" key="2">
    <source>
        <dbReference type="EMBL" id="QKI88454.1"/>
    </source>
</evidence>
<feature type="transmembrane region" description="Helical" evidence="1">
    <location>
        <begin position="182"/>
        <end position="204"/>
    </location>
</feature>
<dbReference type="EMBL" id="CP054020">
    <property type="protein sequence ID" value="QKI88454.1"/>
    <property type="molecule type" value="Genomic_DNA"/>
</dbReference>
<feature type="transmembrane region" description="Helical" evidence="1">
    <location>
        <begin position="139"/>
        <end position="170"/>
    </location>
</feature>
<protein>
    <recommendedName>
        <fullName evidence="4">Dolichyl-phosphate-mannose-protein mannosyltransferase</fullName>
    </recommendedName>
</protein>
<feature type="transmembrane region" description="Helical" evidence="1">
    <location>
        <begin position="39"/>
        <end position="57"/>
    </location>
</feature>
<organism evidence="2 3">
    <name type="scientific">Thiomicrorhabdus xiamenensis</name>
    <dbReference type="NCBI Taxonomy" id="2739063"/>
    <lineage>
        <taxon>Bacteria</taxon>
        <taxon>Pseudomonadati</taxon>
        <taxon>Pseudomonadota</taxon>
        <taxon>Gammaproteobacteria</taxon>
        <taxon>Thiotrichales</taxon>
        <taxon>Piscirickettsiaceae</taxon>
        <taxon>Thiomicrorhabdus</taxon>
    </lineage>
</organism>
<feature type="transmembrane region" description="Helical" evidence="1">
    <location>
        <begin position="257"/>
        <end position="276"/>
    </location>
</feature>
<sequence>MLSKVKRRIHDDWTLFLQNYWLERKPVYTPVDPQWHNEGLSFTFISIILIGMTLFFSPMPPDDLLRHVHAWQYDYDYRLMFDGYPYHFNAWFGFDWLAGNLYQTFGAFSIKLIQTASIALLALVVYLNLHEAHKDTRIFLLLFIIWAVGDRFLLARPTIFETLLMFLAIAASYKNLKPQWEALLHLTLGCLMASFYHLFFIYLIPLLFWRRIYLLPLLAGAVGWQWLSGGQYFQEILDIFNFGSMRIEGLNVTENRFALPGILLLGAFALLFVYRWQRIDKQWLLTAGWFSLPMQIRYVMDNLFPILIFILGRHWKIRPHPFLILFMLVMVKGTLGSSAFYFSQKPQTTDYFAQGEHILAQNLGVNFWVIHQGGNQQVKVAPAMEIGFADKAIQQATLDKKISCELLRKFDFDKYVENSAVELPTECLQLQASTADGYKIWKVIKNNVE</sequence>
<dbReference type="RefSeq" id="WP_173284052.1">
    <property type="nucleotide sequence ID" value="NZ_CP054020.1"/>
</dbReference>
<feature type="transmembrane region" description="Helical" evidence="1">
    <location>
        <begin position="321"/>
        <end position="342"/>
    </location>
</feature>
<proteinExistence type="predicted"/>
<feature type="transmembrane region" description="Helical" evidence="1">
    <location>
        <begin position="211"/>
        <end position="227"/>
    </location>
</feature>
<keyword evidence="1" id="KW-0812">Transmembrane</keyword>
<keyword evidence="3" id="KW-1185">Reference proteome</keyword>
<keyword evidence="1" id="KW-1133">Transmembrane helix</keyword>
<feature type="transmembrane region" description="Helical" evidence="1">
    <location>
        <begin position="296"/>
        <end position="315"/>
    </location>
</feature>
<evidence type="ECO:0000313" key="3">
    <source>
        <dbReference type="Proteomes" id="UP000504724"/>
    </source>
</evidence>
<evidence type="ECO:0000256" key="1">
    <source>
        <dbReference type="SAM" id="Phobius"/>
    </source>
</evidence>
<feature type="transmembrane region" description="Helical" evidence="1">
    <location>
        <begin position="105"/>
        <end position="127"/>
    </location>
</feature>
<dbReference type="Proteomes" id="UP000504724">
    <property type="component" value="Chromosome"/>
</dbReference>
<keyword evidence="1" id="KW-0472">Membrane</keyword>
<dbReference type="AlphaFoldDB" id="A0A7D4NKJ7"/>
<evidence type="ECO:0008006" key="4">
    <source>
        <dbReference type="Google" id="ProtNLM"/>
    </source>
</evidence>
<gene>
    <name evidence="2" type="ORF">HQN79_02125</name>
</gene>
<reference evidence="2 3" key="1">
    <citation type="submission" date="2020-05" db="EMBL/GenBank/DDBJ databases">
        <title>Thiomicrorhabdus sediminis sp.nov. and Thiomicrorhabdus xiamenensis sp.nov., novel sulfur-oxidizing bacteria isolated from coastal sediment.</title>
        <authorList>
            <person name="Liu X."/>
        </authorList>
    </citation>
    <scope>NUCLEOTIDE SEQUENCE [LARGE SCALE GENOMIC DNA]</scope>
    <source>
        <strain evidence="2 3">G2</strain>
    </source>
</reference>
<name>A0A7D4NKJ7_9GAMM</name>
<accession>A0A7D4NKJ7</accession>
<dbReference type="KEGG" id="txa:HQN79_02125"/>